<evidence type="ECO:0000256" key="2">
    <source>
        <dbReference type="ARBA" id="ARBA00007613"/>
    </source>
</evidence>
<keyword evidence="5" id="KW-0812">Transmembrane</keyword>
<dbReference type="InterPro" id="IPR010130">
    <property type="entry name" value="T1SS_OMP_TolC"/>
</dbReference>
<feature type="compositionally biased region" description="Basic and acidic residues" evidence="9">
    <location>
        <begin position="457"/>
        <end position="466"/>
    </location>
</feature>
<proteinExistence type="inferred from homology"/>
<dbReference type="NCBIfam" id="TIGR01844">
    <property type="entry name" value="type_I_sec_TolC"/>
    <property type="match status" value="1"/>
</dbReference>
<dbReference type="InterPro" id="IPR051906">
    <property type="entry name" value="TolC-like"/>
</dbReference>
<dbReference type="PANTHER" id="PTHR30026:SF22">
    <property type="entry name" value="OUTER MEMBRANE EFFLUX PROTEIN"/>
    <property type="match status" value="1"/>
</dbReference>
<dbReference type="AlphaFoldDB" id="W0ABR5"/>
<keyword evidence="8" id="KW-0175">Coiled coil</keyword>
<dbReference type="eggNOG" id="COG1538">
    <property type="taxonomic scope" value="Bacteria"/>
</dbReference>
<dbReference type="SUPFAM" id="SSF56954">
    <property type="entry name" value="Outer membrane efflux proteins (OEP)"/>
    <property type="match status" value="1"/>
</dbReference>
<sequence>MRRCLRKSFLLCAGAAVAPLLAGAPAHAETLREALIKAYADNPTLTAARAQQRATDEGVPIAKADALPDLRLGGSYTEFVVIPANAFNAPSRQAAGQVNLQVPIYQGGLVRNGIAAAKKRVEAGQGDLRGTEASVFNQVVAAYMDVIRDQAIVQLNQANNRVLQTNLEATRDRFEVGDLTRTDVAQSEARLALAQSQLRSAEAALINSREQYIRFVGTPPGELEPPPPLPNLPENPDDAVDVATANNPDIAAAIARRAAADRDIGVARAARLPTLSGVGSASYVNYLGTLGSNVPGIGVAQTQKDAQIGLQASIPIFQGGRPAAQIRQAQARSGQAIEQAVEVERGVIAQTRAAFASWRASQAVIDSQQRAVDANSLSLEGVRAENSVGNRTILDILNAEQELLNAQVQLVTARRDAYVAGFTLLAAMGKAEARDLGLDGGPLYDPLDNYRRVKNKAFDWHSRPDPEQQSTRTVDTPAQTPSVQPLPERPATPPGE</sequence>
<organism evidence="11 12">
    <name type="scientific">Sphingomonas sanxanigenens DSM 19645 = NX02</name>
    <dbReference type="NCBI Taxonomy" id="1123269"/>
    <lineage>
        <taxon>Bacteria</taxon>
        <taxon>Pseudomonadati</taxon>
        <taxon>Pseudomonadota</taxon>
        <taxon>Alphaproteobacteria</taxon>
        <taxon>Sphingomonadales</taxon>
        <taxon>Sphingomonadaceae</taxon>
        <taxon>Sphingomonas</taxon>
    </lineage>
</organism>
<dbReference type="KEGG" id="ssan:NX02_14115"/>
<keyword evidence="4" id="KW-1134">Transmembrane beta strand</keyword>
<dbReference type="RefSeq" id="WP_025292716.1">
    <property type="nucleotide sequence ID" value="NZ_CP006644.1"/>
</dbReference>
<dbReference type="OrthoDB" id="9789368at2"/>
<dbReference type="Gene3D" id="1.20.1600.10">
    <property type="entry name" value="Outer membrane efflux proteins (OEP)"/>
    <property type="match status" value="1"/>
</dbReference>
<protein>
    <recommendedName>
        <fullName evidence="13">Type I secretion protein TolC</fullName>
    </recommendedName>
</protein>
<evidence type="ECO:0000256" key="10">
    <source>
        <dbReference type="SAM" id="SignalP"/>
    </source>
</evidence>
<name>W0ABR5_9SPHN</name>
<accession>W0ABR5</accession>
<evidence type="ECO:0000256" key="4">
    <source>
        <dbReference type="ARBA" id="ARBA00022452"/>
    </source>
</evidence>
<comment type="similarity">
    <text evidence="2">Belongs to the outer membrane factor (OMF) (TC 1.B.17) family.</text>
</comment>
<gene>
    <name evidence="11" type="ORF">NX02_14115</name>
</gene>
<evidence type="ECO:0008006" key="13">
    <source>
        <dbReference type="Google" id="ProtNLM"/>
    </source>
</evidence>
<keyword evidence="7" id="KW-0998">Cell outer membrane</keyword>
<dbReference type="HOGENOM" id="CLU_012817_0_1_5"/>
<dbReference type="GO" id="GO:0015288">
    <property type="term" value="F:porin activity"/>
    <property type="evidence" value="ECO:0007669"/>
    <property type="project" value="TreeGrafter"/>
</dbReference>
<evidence type="ECO:0000256" key="1">
    <source>
        <dbReference type="ARBA" id="ARBA00004442"/>
    </source>
</evidence>
<keyword evidence="12" id="KW-1185">Reference proteome</keyword>
<dbReference type="PATRIC" id="fig|1123269.5.peg.2749"/>
<dbReference type="PANTHER" id="PTHR30026">
    <property type="entry name" value="OUTER MEMBRANE PROTEIN TOLC"/>
    <property type="match status" value="1"/>
</dbReference>
<dbReference type="Pfam" id="PF02321">
    <property type="entry name" value="OEP"/>
    <property type="match status" value="2"/>
</dbReference>
<feature type="region of interest" description="Disordered" evidence="9">
    <location>
        <begin position="457"/>
        <end position="496"/>
    </location>
</feature>
<evidence type="ECO:0000256" key="7">
    <source>
        <dbReference type="ARBA" id="ARBA00023237"/>
    </source>
</evidence>
<dbReference type="GO" id="GO:1990281">
    <property type="term" value="C:efflux pump complex"/>
    <property type="evidence" value="ECO:0007669"/>
    <property type="project" value="TreeGrafter"/>
</dbReference>
<keyword evidence="10" id="KW-0732">Signal</keyword>
<dbReference type="EMBL" id="CP006644">
    <property type="protein sequence ID" value="AHE54511.1"/>
    <property type="molecule type" value="Genomic_DNA"/>
</dbReference>
<evidence type="ECO:0000256" key="9">
    <source>
        <dbReference type="SAM" id="MobiDB-lite"/>
    </source>
</evidence>
<keyword evidence="6" id="KW-0472">Membrane</keyword>
<feature type="signal peptide" evidence="10">
    <location>
        <begin position="1"/>
        <end position="28"/>
    </location>
</feature>
<feature type="chain" id="PRO_5004785049" description="Type I secretion protein TolC" evidence="10">
    <location>
        <begin position="29"/>
        <end position="496"/>
    </location>
</feature>
<comment type="subcellular location">
    <subcellularLocation>
        <location evidence="1">Cell outer membrane</location>
    </subcellularLocation>
</comment>
<evidence type="ECO:0000313" key="11">
    <source>
        <dbReference type="EMBL" id="AHE54511.1"/>
    </source>
</evidence>
<dbReference type="GO" id="GO:0015562">
    <property type="term" value="F:efflux transmembrane transporter activity"/>
    <property type="evidence" value="ECO:0007669"/>
    <property type="project" value="InterPro"/>
</dbReference>
<keyword evidence="3" id="KW-0813">Transport</keyword>
<dbReference type="STRING" id="1123269.NX02_14115"/>
<dbReference type="Proteomes" id="UP000018851">
    <property type="component" value="Chromosome"/>
</dbReference>
<evidence type="ECO:0000313" key="12">
    <source>
        <dbReference type="Proteomes" id="UP000018851"/>
    </source>
</evidence>
<evidence type="ECO:0000256" key="6">
    <source>
        <dbReference type="ARBA" id="ARBA00023136"/>
    </source>
</evidence>
<feature type="compositionally biased region" description="Polar residues" evidence="9">
    <location>
        <begin position="467"/>
        <end position="483"/>
    </location>
</feature>
<feature type="compositionally biased region" description="Pro residues" evidence="9">
    <location>
        <begin position="487"/>
        <end position="496"/>
    </location>
</feature>
<evidence type="ECO:0000256" key="5">
    <source>
        <dbReference type="ARBA" id="ARBA00022692"/>
    </source>
</evidence>
<feature type="coiled-coil region" evidence="8">
    <location>
        <begin position="184"/>
        <end position="211"/>
    </location>
</feature>
<evidence type="ECO:0000256" key="8">
    <source>
        <dbReference type="SAM" id="Coils"/>
    </source>
</evidence>
<evidence type="ECO:0000256" key="3">
    <source>
        <dbReference type="ARBA" id="ARBA00022448"/>
    </source>
</evidence>
<dbReference type="GO" id="GO:0009279">
    <property type="term" value="C:cell outer membrane"/>
    <property type="evidence" value="ECO:0007669"/>
    <property type="project" value="UniProtKB-SubCell"/>
</dbReference>
<dbReference type="InterPro" id="IPR003423">
    <property type="entry name" value="OMP_efflux"/>
</dbReference>
<reference evidence="11 12" key="1">
    <citation type="submission" date="2013-07" db="EMBL/GenBank/DDBJ databases">
        <title>Completed genome of Sphingomonas sanxanigenens NX02.</title>
        <authorList>
            <person name="Ma T."/>
            <person name="Huang H."/>
            <person name="Wu M."/>
            <person name="Li X."/>
            <person name="Li G."/>
        </authorList>
    </citation>
    <scope>NUCLEOTIDE SEQUENCE [LARGE SCALE GENOMIC DNA]</scope>
    <source>
        <strain evidence="11 12">NX02</strain>
    </source>
</reference>